<organism evidence="2 3">
    <name type="scientific">Clostridium botulinum CFSAN001627</name>
    <dbReference type="NCBI Taxonomy" id="1232189"/>
    <lineage>
        <taxon>Bacteria</taxon>
        <taxon>Bacillati</taxon>
        <taxon>Bacillota</taxon>
        <taxon>Clostridia</taxon>
        <taxon>Eubacteriales</taxon>
        <taxon>Clostridiaceae</taxon>
        <taxon>Clostridium</taxon>
    </lineage>
</organism>
<dbReference type="Pfam" id="PF14020">
    <property type="entry name" value="DUF4236"/>
    <property type="match status" value="1"/>
</dbReference>
<accession>M2A028</accession>
<reference evidence="2 3" key="1">
    <citation type="submission" date="2012-10" db="EMBL/GenBank/DDBJ databases">
        <authorList>
            <person name="Strain E.A."/>
            <person name="Brown E."/>
            <person name="Allard M.W."/>
            <person name="Gonzalez-Escalona N."/>
            <person name="Timme R."/>
        </authorList>
    </citation>
    <scope>NUCLEOTIDE SEQUENCE [LARGE SCALE GENOMIC DNA]</scope>
    <source>
        <strain evidence="2 3">CFSAN001627</strain>
    </source>
</reference>
<sequence>MGFRFRKSVKIGPFRINFSKSGVGYSVGSKGYRVTKRADGRIQETYSVPGTGVSYVKTSKKEK</sequence>
<feature type="domain" description="DUF4236" evidence="1">
    <location>
        <begin position="3"/>
        <end position="55"/>
    </location>
</feature>
<dbReference type="EMBL" id="AMXI01000055">
    <property type="protein sequence ID" value="EKN43370.1"/>
    <property type="molecule type" value="Genomic_DNA"/>
</dbReference>
<gene>
    <name evidence="2" type="ORF">CFSAN001627_00892</name>
</gene>
<reference evidence="2 3" key="2">
    <citation type="submission" date="2013-03" db="EMBL/GenBank/DDBJ databases">
        <title>Diversity in Clostridium botulinum.</title>
        <authorList>
            <person name="Timme R.E."/>
            <person name="Allard M."/>
            <person name="Luo Y."/>
            <person name="Strain E."/>
            <person name="Gonzalez-Escalona N."/>
            <person name="Brown E."/>
        </authorList>
    </citation>
    <scope>NUCLEOTIDE SEQUENCE [LARGE SCALE GENOMIC DNA]</scope>
    <source>
        <strain evidence="2 3">CFSAN001627</strain>
    </source>
</reference>
<name>M2A028_CLOBO</name>
<proteinExistence type="predicted"/>
<dbReference type="AlphaFoldDB" id="M2A028"/>
<evidence type="ECO:0000313" key="3">
    <source>
        <dbReference type="Proteomes" id="UP000011944"/>
    </source>
</evidence>
<evidence type="ECO:0000313" key="2">
    <source>
        <dbReference type="EMBL" id="EKN43370.1"/>
    </source>
</evidence>
<protein>
    <recommendedName>
        <fullName evidence="1">DUF4236 domain-containing protein</fullName>
    </recommendedName>
</protein>
<dbReference type="InterPro" id="IPR025330">
    <property type="entry name" value="DUF4236"/>
</dbReference>
<dbReference type="PATRIC" id="fig|1232189.3.peg.142"/>
<comment type="caution">
    <text evidence="2">The sequence shown here is derived from an EMBL/GenBank/DDBJ whole genome shotgun (WGS) entry which is preliminary data.</text>
</comment>
<evidence type="ECO:0000259" key="1">
    <source>
        <dbReference type="Pfam" id="PF14020"/>
    </source>
</evidence>
<dbReference type="Proteomes" id="UP000011944">
    <property type="component" value="Unassembled WGS sequence"/>
</dbReference>